<comment type="similarity">
    <text evidence="1">Belongs to the SEC6 family.</text>
</comment>
<sequence length="786" mass="91170">MRIYLAVNALINIMKKWRRVKSMLIVKARPGNSIWYLPFDNMSRISNAEAASRAKAVERIAALIQRPDQLERVEEFRKREARKKASKEAMLKTALQSQLEGVQRGMELLKQARIDLEKVGKHTVEIQKWLKDVPAHAKELQEIREESFLHSQLVMATDNMNNIFNINKNLEKAHSLINEGNLLHAHIMLSELETSRDELLFELFRMGNRTEQTMLLDYFSDVEKLSDSLKRQLTLNLKRTINIARKQPAVLVTTLRIIEREEKADALAMQRTDISGFKPPGRPKKWKNHAFEILESSVTERLEACQLESRDENKMWLVRYLEVMRQLILEDVLVVKSLCVPCFPPSYDILQRYVNMYHGCLSKLLEECISGLEGYEFISLLAWVLNTYLGPDLLKNADLDLQPEQIPKKLLSDAVVQDLKKKYLANIDGKYRSWRMNTLSKEVEEWWKNSSPQSDSDSHFHTEAPIIIFKMVDENLRLAETVSTELVQEMLLLSLDMIRAYGQSYENEVHDFKSKYFEDRSKVQNFTQFIIAVVNNCLNFMELAHQTKDKYWKSAVGDSEAAHRFENVLKTFENLREKAAEYLLDEAFEDLEPHFQELVTRNWLKSRTAVDTICVTLEDYFQDYFHLKQKNFELVMSHGKKLVAKKYLLAVMSRKVSFKNQDERREASEKVVHEVAQIRRLFERVGATPQGKQSACPFNAIDAVSELIKVEDLDILSLELHSFIKHYPDLTKEQLMAILSLRGDIGRFDLKQKASEIIPGTTAIQRGPIPLSIFSQVQIPPSLFNV</sequence>
<reference evidence="4 5" key="1">
    <citation type="submission" date="2024-08" db="EMBL/GenBank/DDBJ databases">
        <authorList>
            <person name="Cucini C."/>
            <person name="Frati F."/>
        </authorList>
    </citation>
    <scope>NUCLEOTIDE SEQUENCE [LARGE SCALE GENOMIC DNA]</scope>
</reference>
<evidence type="ECO:0000313" key="5">
    <source>
        <dbReference type="Proteomes" id="UP001642540"/>
    </source>
</evidence>
<evidence type="ECO:0000256" key="1">
    <source>
        <dbReference type="ARBA" id="ARBA00009447"/>
    </source>
</evidence>
<dbReference type="PANTHER" id="PTHR21292">
    <property type="entry name" value="EXOCYST COMPLEX COMPONENT SEC6-RELATED"/>
    <property type="match status" value="1"/>
</dbReference>
<gene>
    <name evidence="4" type="ORF">ODALV1_LOCUS2964</name>
</gene>
<keyword evidence="2" id="KW-0813">Transport</keyword>
<dbReference type="PANTHER" id="PTHR21292:SF1">
    <property type="entry name" value="EXOCYST COMPLEX COMPONENT 3"/>
    <property type="match status" value="1"/>
</dbReference>
<dbReference type="Pfam" id="PF06046">
    <property type="entry name" value="Sec6"/>
    <property type="match status" value="1"/>
</dbReference>
<dbReference type="Gene3D" id="1.10.357.70">
    <property type="entry name" value="Exocyst complex component Sec6, C-terminal domain"/>
    <property type="match status" value="1"/>
</dbReference>
<keyword evidence="3" id="KW-0268">Exocytosis</keyword>
<name>A0ABP1PTD6_9HEXA</name>
<comment type="caution">
    <text evidence="4">The sequence shown here is derived from an EMBL/GenBank/DDBJ whole genome shotgun (WGS) entry which is preliminary data.</text>
</comment>
<evidence type="ECO:0000256" key="3">
    <source>
        <dbReference type="ARBA" id="ARBA00022483"/>
    </source>
</evidence>
<dbReference type="Proteomes" id="UP001642540">
    <property type="component" value="Unassembled WGS sequence"/>
</dbReference>
<evidence type="ECO:0000313" key="4">
    <source>
        <dbReference type="EMBL" id="CAL8074693.1"/>
    </source>
</evidence>
<protein>
    <recommendedName>
        <fullName evidence="6">Exocyst complex component Sec6</fullName>
    </recommendedName>
</protein>
<organism evidence="4 5">
    <name type="scientific">Orchesella dallaii</name>
    <dbReference type="NCBI Taxonomy" id="48710"/>
    <lineage>
        <taxon>Eukaryota</taxon>
        <taxon>Metazoa</taxon>
        <taxon>Ecdysozoa</taxon>
        <taxon>Arthropoda</taxon>
        <taxon>Hexapoda</taxon>
        <taxon>Collembola</taxon>
        <taxon>Entomobryomorpha</taxon>
        <taxon>Entomobryoidea</taxon>
        <taxon>Orchesellidae</taxon>
        <taxon>Orchesellinae</taxon>
        <taxon>Orchesella</taxon>
    </lineage>
</organism>
<accession>A0ABP1PTD6</accession>
<dbReference type="InterPro" id="IPR042532">
    <property type="entry name" value="EXOC3/Sec6_C"/>
</dbReference>
<evidence type="ECO:0000256" key="2">
    <source>
        <dbReference type="ARBA" id="ARBA00022448"/>
    </source>
</evidence>
<evidence type="ECO:0008006" key="6">
    <source>
        <dbReference type="Google" id="ProtNLM"/>
    </source>
</evidence>
<dbReference type="Gene3D" id="1.10.357.50">
    <property type="match status" value="1"/>
</dbReference>
<dbReference type="EMBL" id="CAXLJM020000007">
    <property type="protein sequence ID" value="CAL8074693.1"/>
    <property type="molecule type" value="Genomic_DNA"/>
</dbReference>
<keyword evidence="5" id="KW-1185">Reference proteome</keyword>
<proteinExistence type="inferred from homology"/>
<dbReference type="InterPro" id="IPR010326">
    <property type="entry name" value="EXOC3/Sec6"/>
</dbReference>